<name>K6W9B0_9ACTN</name>
<organism evidence="1 2">
    <name type="scientific">Gordonia rhizosphera NBRC 16068</name>
    <dbReference type="NCBI Taxonomy" id="1108045"/>
    <lineage>
        <taxon>Bacteria</taxon>
        <taxon>Bacillati</taxon>
        <taxon>Actinomycetota</taxon>
        <taxon>Actinomycetes</taxon>
        <taxon>Mycobacteriales</taxon>
        <taxon>Gordoniaceae</taxon>
        <taxon>Gordonia</taxon>
    </lineage>
</organism>
<dbReference type="AlphaFoldDB" id="K6W9B0"/>
<reference evidence="1 2" key="1">
    <citation type="submission" date="2012-08" db="EMBL/GenBank/DDBJ databases">
        <title>Whole genome shotgun sequence of Gordonia rhizosphera NBRC 16068.</title>
        <authorList>
            <person name="Takarada H."/>
            <person name="Isaki S."/>
            <person name="Hosoyama A."/>
            <person name="Tsuchikane K."/>
            <person name="Katsumata H."/>
            <person name="Baba S."/>
            <person name="Ohji S."/>
            <person name="Yamazaki S."/>
            <person name="Fujita N."/>
        </authorList>
    </citation>
    <scope>NUCLEOTIDE SEQUENCE [LARGE SCALE GENOMIC DNA]</scope>
    <source>
        <strain evidence="1 2">NBRC 16068</strain>
    </source>
</reference>
<dbReference type="STRING" id="1108045.GORHZ_096_00210"/>
<protein>
    <submittedName>
        <fullName evidence="1">Uncharacterized protein</fullName>
    </submittedName>
</protein>
<proteinExistence type="predicted"/>
<keyword evidence="2" id="KW-1185">Reference proteome</keyword>
<evidence type="ECO:0000313" key="2">
    <source>
        <dbReference type="Proteomes" id="UP000008363"/>
    </source>
</evidence>
<dbReference type="Proteomes" id="UP000008363">
    <property type="component" value="Unassembled WGS sequence"/>
</dbReference>
<dbReference type="EMBL" id="BAHC01000096">
    <property type="protein sequence ID" value="GAB90321.1"/>
    <property type="molecule type" value="Genomic_DNA"/>
</dbReference>
<evidence type="ECO:0000313" key="1">
    <source>
        <dbReference type="EMBL" id="GAB90321.1"/>
    </source>
</evidence>
<accession>K6W9B0</accession>
<gene>
    <name evidence="1" type="ORF">GORHZ_096_00210</name>
</gene>
<comment type="caution">
    <text evidence="1">The sequence shown here is derived from an EMBL/GenBank/DDBJ whole genome shotgun (WGS) entry which is preliminary data.</text>
</comment>
<sequence>MAAAARRRQIIDVSVTCGFPAKPVVREVPGALSGPWDTVEEQGTLQHRIPRELRGWLSQMPAHVGTVAFAATFGGGGRIAVATTPVAIGDHDHQRPRGAR</sequence>